<dbReference type="Proteomes" id="UP001231189">
    <property type="component" value="Unassembled WGS sequence"/>
</dbReference>
<name>A0AAD8U5K8_LOLMU</name>
<evidence type="ECO:0000259" key="4">
    <source>
        <dbReference type="PROSITE" id="PS50158"/>
    </source>
</evidence>
<accession>A0AAD8U5K8</accession>
<feature type="region of interest" description="Disordered" evidence="3">
    <location>
        <begin position="428"/>
        <end position="455"/>
    </location>
</feature>
<dbReference type="GO" id="GO:0003676">
    <property type="term" value="F:nucleic acid binding"/>
    <property type="evidence" value="ECO:0007669"/>
    <property type="project" value="InterPro"/>
</dbReference>
<feature type="coiled-coil region" evidence="2">
    <location>
        <begin position="82"/>
        <end position="109"/>
    </location>
</feature>
<dbReference type="PROSITE" id="PS50158">
    <property type="entry name" value="ZF_CCHC"/>
    <property type="match status" value="1"/>
</dbReference>
<evidence type="ECO:0000256" key="1">
    <source>
        <dbReference type="PROSITE-ProRule" id="PRU00047"/>
    </source>
</evidence>
<evidence type="ECO:0000256" key="2">
    <source>
        <dbReference type="SAM" id="Coils"/>
    </source>
</evidence>
<dbReference type="InterPro" id="IPR036875">
    <property type="entry name" value="Znf_CCHC_sf"/>
</dbReference>
<dbReference type="EMBL" id="JAUUTY010000001">
    <property type="protein sequence ID" value="KAK1699142.1"/>
    <property type="molecule type" value="Genomic_DNA"/>
</dbReference>
<dbReference type="Gene3D" id="4.10.60.10">
    <property type="entry name" value="Zinc finger, CCHC-type"/>
    <property type="match status" value="1"/>
</dbReference>
<dbReference type="SUPFAM" id="SSF57756">
    <property type="entry name" value="Retrovirus zinc finger-like domains"/>
    <property type="match status" value="1"/>
</dbReference>
<evidence type="ECO:0000256" key="3">
    <source>
        <dbReference type="SAM" id="MobiDB-lite"/>
    </source>
</evidence>
<dbReference type="AlphaFoldDB" id="A0AAD8U5K8"/>
<feature type="compositionally biased region" description="Basic and acidic residues" evidence="3">
    <location>
        <begin position="434"/>
        <end position="447"/>
    </location>
</feature>
<organism evidence="5 6">
    <name type="scientific">Lolium multiflorum</name>
    <name type="common">Italian ryegrass</name>
    <name type="synonym">Lolium perenne subsp. multiflorum</name>
    <dbReference type="NCBI Taxonomy" id="4521"/>
    <lineage>
        <taxon>Eukaryota</taxon>
        <taxon>Viridiplantae</taxon>
        <taxon>Streptophyta</taxon>
        <taxon>Embryophyta</taxon>
        <taxon>Tracheophyta</taxon>
        <taxon>Spermatophyta</taxon>
        <taxon>Magnoliopsida</taxon>
        <taxon>Liliopsida</taxon>
        <taxon>Poales</taxon>
        <taxon>Poaceae</taxon>
        <taxon>BOP clade</taxon>
        <taxon>Pooideae</taxon>
        <taxon>Poodae</taxon>
        <taxon>Poeae</taxon>
        <taxon>Poeae Chloroplast Group 2 (Poeae type)</taxon>
        <taxon>Loliodinae</taxon>
        <taxon>Loliinae</taxon>
        <taxon>Lolium</taxon>
    </lineage>
</organism>
<feature type="region of interest" description="Disordered" evidence="3">
    <location>
        <begin position="1"/>
        <end position="29"/>
    </location>
</feature>
<comment type="caution">
    <text evidence="5">The sequence shown here is derived from an EMBL/GenBank/DDBJ whole genome shotgun (WGS) entry which is preliminary data.</text>
</comment>
<keyword evidence="2" id="KW-0175">Coiled coil</keyword>
<evidence type="ECO:0000313" key="5">
    <source>
        <dbReference type="EMBL" id="KAK1699142.1"/>
    </source>
</evidence>
<dbReference type="InterPro" id="IPR001878">
    <property type="entry name" value="Znf_CCHC"/>
</dbReference>
<keyword evidence="1" id="KW-0479">Metal-binding</keyword>
<dbReference type="GO" id="GO:0008270">
    <property type="term" value="F:zinc ion binding"/>
    <property type="evidence" value="ECO:0007669"/>
    <property type="project" value="UniProtKB-KW"/>
</dbReference>
<feature type="region of interest" description="Disordered" evidence="3">
    <location>
        <begin position="265"/>
        <end position="286"/>
    </location>
</feature>
<dbReference type="SMART" id="SM00343">
    <property type="entry name" value="ZnF_C2HC"/>
    <property type="match status" value="2"/>
</dbReference>
<dbReference type="PANTHER" id="PTHR33170">
    <property type="entry name" value="DUF4283 DOMAIN-CONTAINING PROTEIN-RELATED"/>
    <property type="match status" value="1"/>
</dbReference>
<keyword evidence="1" id="KW-0863">Zinc-finger</keyword>
<feature type="compositionally biased region" description="Low complexity" evidence="3">
    <location>
        <begin position="600"/>
        <end position="610"/>
    </location>
</feature>
<reference evidence="5" key="1">
    <citation type="submission" date="2023-07" db="EMBL/GenBank/DDBJ databases">
        <title>A chromosome-level genome assembly of Lolium multiflorum.</title>
        <authorList>
            <person name="Chen Y."/>
            <person name="Copetti D."/>
            <person name="Kolliker R."/>
            <person name="Studer B."/>
        </authorList>
    </citation>
    <scope>NUCLEOTIDE SEQUENCE</scope>
    <source>
        <strain evidence="5">02402/16</strain>
        <tissue evidence="5">Leaf</tissue>
    </source>
</reference>
<evidence type="ECO:0000313" key="6">
    <source>
        <dbReference type="Proteomes" id="UP001231189"/>
    </source>
</evidence>
<protein>
    <recommendedName>
        <fullName evidence="4">CCHC-type domain-containing protein</fullName>
    </recommendedName>
</protein>
<keyword evidence="6" id="KW-1185">Reference proteome</keyword>
<sequence length="660" mass="70769">MTVRESEGDSSGNSATPPPATVRKVREVGVSPELPFGGRFWALQASDEEEDGVSEEIAEVEGSESFRYLCHTLTPAGDKDISEDTTELARRARKRIERQKNQREAAMAAIELSTSTCMLSPSLMPLGMSVGKVKTKSRPVLEPSVFTDDNMDGWTVVRRRRWPPAIISDAHDPRNVENSRICNLGLDMHRAGTKLDRARWGPVVQRNHAGVQTPGAATMNRSHQARVGNQVAGRAFRRILGLAWRKVESGEPILQQWSSDDSMYGDGGQGGFSPGRGGFQAGRGGGFPARRGGYQGRGGFGVACGTNGHVVSNTMEEVVAVMVLVVAKAMGEASEIKMWNNSGRGGYQQRFRADGHVAPAPTGMDANLLHQTVEAVVATVTAAQKTTNAGGRTKVHAVAGHGVGSGGTNQPTVVPVAAATVMQQDVEVSNQEVEDAHVTGSKGKENEASGPSKKKKEDKMSCFRCKKLGHYIDDCPTPFCNLCESIHHVASACHLLQAPKPTATIHGYANEAQLPCGAFKAKVENPKLAKETKRRIIHTFLTRYRSGGTPCNLHRRATRRLCGPSLRGGPAAALVVPGSTVLTLPAGGFRHISARPVGQSSTSTTSPSTSEMVEETPVTYEDLNGELKKKYDEVKVLLEADLIGSFHRPAPMASMEGVLT</sequence>
<gene>
    <name evidence="5" type="ORF">QYE76_015839</name>
</gene>
<feature type="domain" description="CCHC-type" evidence="4">
    <location>
        <begin position="462"/>
        <end position="476"/>
    </location>
</feature>
<feature type="region of interest" description="Disordered" evidence="3">
    <location>
        <begin position="593"/>
        <end position="616"/>
    </location>
</feature>
<proteinExistence type="predicted"/>
<keyword evidence="1" id="KW-0862">Zinc</keyword>